<dbReference type="EMBL" id="QHHQ01000002">
    <property type="protein sequence ID" value="RAI02139.1"/>
    <property type="molecule type" value="Genomic_DNA"/>
</dbReference>
<dbReference type="GO" id="GO:0016853">
    <property type="term" value="F:isomerase activity"/>
    <property type="evidence" value="ECO:0007669"/>
    <property type="project" value="UniProtKB-KW"/>
</dbReference>
<dbReference type="OrthoDB" id="1450423at2"/>
<evidence type="ECO:0000259" key="2">
    <source>
        <dbReference type="Pfam" id="PF12680"/>
    </source>
</evidence>
<sequence>MTRVSVGALRQVALAVGFAALVMAAPASARTAADGAREDANREIVRAAFEAWANGESVFEALLADDVVWTIHGSDPVSRTYTGRDSFVEDASMPLVSRLTGPVVPEVRQIWADGDTVIVRFDGTATTTSGAPYENRFVWIFQMADERVVRAEAFLDMTAYRAVVDNNRPRD</sequence>
<dbReference type="RefSeq" id="WP_111345501.1">
    <property type="nucleotide sequence ID" value="NZ_JAIWKD010000002.1"/>
</dbReference>
<dbReference type="AlphaFoldDB" id="A0A8B2NUG0"/>
<evidence type="ECO:0000313" key="3">
    <source>
        <dbReference type="EMBL" id="RAI02139.1"/>
    </source>
</evidence>
<dbReference type="InterPro" id="IPR037401">
    <property type="entry name" value="SnoaL-like"/>
</dbReference>
<name>A0A8B2NUG0_9HYPH</name>
<accession>A0A8B2NUG0</accession>
<gene>
    <name evidence="3" type="ORF">DLJ53_12275</name>
</gene>
<proteinExistence type="predicted"/>
<keyword evidence="4" id="KW-1185">Reference proteome</keyword>
<dbReference type="PANTHER" id="PTHR41252">
    <property type="entry name" value="BLR2505 PROTEIN"/>
    <property type="match status" value="1"/>
</dbReference>
<dbReference type="Pfam" id="PF12680">
    <property type="entry name" value="SnoaL_2"/>
    <property type="match status" value="1"/>
</dbReference>
<feature type="domain" description="SnoaL-like" evidence="2">
    <location>
        <begin position="45"/>
        <end position="150"/>
    </location>
</feature>
<protein>
    <submittedName>
        <fullName evidence="3">Ketosteroid isomerase</fullName>
    </submittedName>
</protein>
<evidence type="ECO:0000256" key="1">
    <source>
        <dbReference type="SAM" id="SignalP"/>
    </source>
</evidence>
<dbReference type="Gene3D" id="3.10.450.50">
    <property type="match status" value="1"/>
</dbReference>
<dbReference type="InterPro" id="IPR032710">
    <property type="entry name" value="NTF2-like_dom_sf"/>
</dbReference>
<feature type="chain" id="PRO_5032526459" evidence="1">
    <location>
        <begin position="30"/>
        <end position="171"/>
    </location>
</feature>
<feature type="signal peptide" evidence="1">
    <location>
        <begin position="1"/>
        <end position="29"/>
    </location>
</feature>
<organism evidence="3 4">
    <name type="scientific">Acuticoccus sediminis</name>
    <dbReference type="NCBI Taxonomy" id="2184697"/>
    <lineage>
        <taxon>Bacteria</taxon>
        <taxon>Pseudomonadati</taxon>
        <taxon>Pseudomonadota</taxon>
        <taxon>Alphaproteobacteria</taxon>
        <taxon>Hyphomicrobiales</taxon>
        <taxon>Amorphaceae</taxon>
        <taxon>Acuticoccus</taxon>
    </lineage>
</organism>
<dbReference type="SUPFAM" id="SSF54427">
    <property type="entry name" value="NTF2-like"/>
    <property type="match status" value="1"/>
</dbReference>
<reference evidence="3 4" key="1">
    <citation type="submission" date="2018-05" db="EMBL/GenBank/DDBJ databases">
        <title>Acuticoccus sediminis sp. nov., isolated from deep-sea sediment of Indian Ocean.</title>
        <authorList>
            <person name="Liu X."/>
            <person name="Lai Q."/>
            <person name="Du Y."/>
            <person name="Sun F."/>
            <person name="Zhang X."/>
            <person name="Wang S."/>
            <person name="Shao Z."/>
        </authorList>
    </citation>
    <scope>NUCLEOTIDE SEQUENCE [LARGE SCALE GENOMIC DNA]</scope>
    <source>
        <strain evidence="3 4">PTG4-2</strain>
    </source>
</reference>
<dbReference type="PANTHER" id="PTHR41252:SF1">
    <property type="entry name" value="BLR2505 PROTEIN"/>
    <property type="match status" value="1"/>
</dbReference>
<keyword evidence="3" id="KW-0413">Isomerase</keyword>
<dbReference type="Proteomes" id="UP000249590">
    <property type="component" value="Unassembled WGS sequence"/>
</dbReference>
<evidence type="ECO:0000313" key="4">
    <source>
        <dbReference type="Proteomes" id="UP000249590"/>
    </source>
</evidence>
<comment type="caution">
    <text evidence="3">The sequence shown here is derived from an EMBL/GenBank/DDBJ whole genome shotgun (WGS) entry which is preliminary data.</text>
</comment>
<keyword evidence="1" id="KW-0732">Signal</keyword>